<organism evidence="1 2">
    <name type="scientific">Candidatus Enterovibrio altilux</name>
    <dbReference type="NCBI Taxonomy" id="1927128"/>
    <lineage>
        <taxon>Bacteria</taxon>
        <taxon>Pseudomonadati</taxon>
        <taxon>Pseudomonadota</taxon>
        <taxon>Gammaproteobacteria</taxon>
        <taxon>Vibrionales</taxon>
        <taxon>Vibrionaceae</taxon>
        <taxon>Enterovibrio</taxon>
    </lineage>
</organism>
<dbReference type="AlphaFoldDB" id="A0A291B9L6"/>
<protein>
    <submittedName>
        <fullName evidence="1">Mobile element protein</fullName>
    </submittedName>
</protein>
<reference evidence="2" key="1">
    <citation type="submission" date="2017-04" db="EMBL/GenBank/DDBJ databases">
        <title>Genome evolution of the luminous symbionts of deep sea anglerfish.</title>
        <authorList>
            <person name="Hendry T.A."/>
        </authorList>
    </citation>
    <scope>NUCLEOTIDE SEQUENCE [LARGE SCALE GENOMIC DNA]</scope>
</reference>
<dbReference type="Proteomes" id="UP000218160">
    <property type="component" value="Chromosome 1"/>
</dbReference>
<name>A0A291B9L6_9GAMM</name>
<dbReference type="KEGG" id="elux:BTN50_1229"/>
<accession>A0A291B9L6</accession>
<keyword evidence="2" id="KW-1185">Reference proteome</keyword>
<evidence type="ECO:0000313" key="1">
    <source>
        <dbReference type="EMBL" id="ATF09718.1"/>
    </source>
</evidence>
<evidence type="ECO:0000313" key="2">
    <source>
        <dbReference type="Proteomes" id="UP000218160"/>
    </source>
</evidence>
<gene>
    <name evidence="1" type="ORF">BTN50_1229</name>
</gene>
<sequence>MKIYDEGEWTVKKHSTHEKRRVWRKLYLEADINTYEIILLS</sequence>
<proteinExistence type="predicted"/>
<dbReference type="EMBL" id="CP020660">
    <property type="protein sequence ID" value="ATF09718.1"/>
    <property type="molecule type" value="Genomic_DNA"/>
</dbReference>